<dbReference type="SUPFAM" id="SSF103473">
    <property type="entry name" value="MFS general substrate transporter"/>
    <property type="match status" value="1"/>
</dbReference>
<keyword evidence="4 6" id="KW-1133">Transmembrane helix</keyword>
<evidence type="ECO:0000256" key="6">
    <source>
        <dbReference type="SAM" id="Phobius"/>
    </source>
</evidence>
<dbReference type="Pfam" id="PF07690">
    <property type="entry name" value="MFS_1"/>
    <property type="match status" value="1"/>
</dbReference>
<organism evidence="7 8">
    <name type="scientific">Terrabacter aeriphilus</name>
    <dbReference type="NCBI Taxonomy" id="515662"/>
    <lineage>
        <taxon>Bacteria</taxon>
        <taxon>Bacillati</taxon>
        <taxon>Actinomycetota</taxon>
        <taxon>Actinomycetes</taxon>
        <taxon>Micrococcales</taxon>
        <taxon>Intrasporangiaceae</taxon>
        <taxon>Terrabacter</taxon>
    </lineage>
</organism>
<feature type="transmembrane region" description="Helical" evidence="6">
    <location>
        <begin position="329"/>
        <end position="349"/>
    </location>
</feature>
<keyword evidence="8" id="KW-1185">Reference proteome</keyword>
<dbReference type="RefSeq" id="WP_345507634.1">
    <property type="nucleotide sequence ID" value="NZ_BAABIW010000015.1"/>
</dbReference>
<feature type="transmembrane region" description="Helical" evidence="6">
    <location>
        <begin position="275"/>
        <end position="296"/>
    </location>
</feature>
<feature type="transmembrane region" description="Helical" evidence="6">
    <location>
        <begin position="105"/>
        <end position="128"/>
    </location>
</feature>
<sequence length="432" mass="45392">MSTRKPLDRPRFWRPQMPSVLREEPQYRLLFTGQVLSILGDRVMMVVLPFAVLAVGGSVGDVAIVSAAQFIPFAVLALPAGVWADRLDRKKILIASDVTRLSCQLAAGILVVTGAAHVLHLALLAALYGAADSFFAPAFTGLLPGTVSPTNLQPANALRGLSFSASSIVGPVLAGFLVAVAGPGGAFLFDAGTFAVSIACLIPIRTRVAAQVLHDEDPDATTTHFLSSLKEGWSEVRSRPWVTSFLGGMCSYHVIVLPAIFVLGPVLAEEELDGARSWAIITAGFGVGCVVGDVLLLRWRPRFALRVASLMLIGASCQAAFIGSGLGEWSIAGLEVLAGICVTGTFTLWETSLQEHVPDRALSRVSSYDYLTSAGVIPLGNLLIGFVTVAIGQHHALLAMTVLGVTVAVAVALVPAVRQLPRAQTVTAVGEV</sequence>
<gene>
    <name evidence="7" type="ORF">GCM10023258_23150</name>
</gene>
<feature type="transmembrane region" description="Helical" evidence="6">
    <location>
        <begin position="161"/>
        <end position="180"/>
    </location>
</feature>
<feature type="transmembrane region" description="Helical" evidence="6">
    <location>
        <begin position="62"/>
        <end position="84"/>
    </location>
</feature>
<evidence type="ECO:0000256" key="1">
    <source>
        <dbReference type="ARBA" id="ARBA00004651"/>
    </source>
</evidence>
<dbReference type="Gene3D" id="1.20.1250.20">
    <property type="entry name" value="MFS general substrate transporter like domains"/>
    <property type="match status" value="1"/>
</dbReference>
<keyword evidence="3 6" id="KW-0812">Transmembrane</keyword>
<dbReference type="Proteomes" id="UP001500427">
    <property type="component" value="Unassembled WGS sequence"/>
</dbReference>
<feature type="transmembrane region" description="Helical" evidence="6">
    <location>
        <begin position="241"/>
        <end position="263"/>
    </location>
</feature>
<protein>
    <submittedName>
        <fullName evidence="7">MFS transporter</fullName>
    </submittedName>
</protein>
<evidence type="ECO:0000313" key="7">
    <source>
        <dbReference type="EMBL" id="GAA5027991.1"/>
    </source>
</evidence>
<keyword evidence="2" id="KW-1003">Cell membrane</keyword>
<reference evidence="8" key="1">
    <citation type="journal article" date="2019" name="Int. J. Syst. Evol. Microbiol.">
        <title>The Global Catalogue of Microorganisms (GCM) 10K type strain sequencing project: providing services to taxonomists for standard genome sequencing and annotation.</title>
        <authorList>
            <consortium name="The Broad Institute Genomics Platform"/>
            <consortium name="The Broad Institute Genome Sequencing Center for Infectious Disease"/>
            <person name="Wu L."/>
            <person name="Ma J."/>
        </authorList>
    </citation>
    <scope>NUCLEOTIDE SEQUENCE [LARGE SCALE GENOMIC DNA]</scope>
    <source>
        <strain evidence="8">JCM 17687</strain>
    </source>
</reference>
<feature type="transmembrane region" description="Helical" evidence="6">
    <location>
        <begin position="29"/>
        <end position="56"/>
    </location>
</feature>
<keyword evidence="5 6" id="KW-0472">Membrane</keyword>
<evidence type="ECO:0000256" key="3">
    <source>
        <dbReference type="ARBA" id="ARBA00022692"/>
    </source>
</evidence>
<accession>A0ABP9JCR9</accession>
<dbReference type="PANTHER" id="PTHR23513:SF11">
    <property type="entry name" value="STAPHYLOFERRIN A TRANSPORTER"/>
    <property type="match status" value="1"/>
</dbReference>
<dbReference type="CDD" id="cd06173">
    <property type="entry name" value="MFS_MefA_like"/>
    <property type="match status" value="1"/>
</dbReference>
<feature type="transmembrane region" description="Helical" evidence="6">
    <location>
        <begin position="303"/>
        <end position="323"/>
    </location>
</feature>
<dbReference type="InterPro" id="IPR036259">
    <property type="entry name" value="MFS_trans_sf"/>
</dbReference>
<feature type="transmembrane region" description="Helical" evidence="6">
    <location>
        <begin position="397"/>
        <end position="417"/>
    </location>
</feature>
<proteinExistence type="predicted"/>
<evidence type="ECO:0000256" key="2">
    <source>
        <dbReference type="ARBA" id="ARBA00022475"/>
    </source>
</evidence>
<evidence type="ECO:0000313" key="8">
    <source>
        <dbReference type="Proteomes" id="UP001500427"/>
    </source>
</evidence>
<feature type="transmembrane region" description="Helical" evidence="6">
    <location>
        <begin position="370"/>
        <end position="391"/>
    </location>
</feature>
<evidence type="ECO:0000256" key="5">
    <source>
        <dbReference type="ARBA" id="ARBA00023136"/>
    </source>
</evidence>
<name>A0ABP9JCR9_9MICO</name>
<comment type="caution">
    <text evidence="7">The sequence shown here is derived from an EMBL/GenBank/DDBJ whole genome shotgun (WGS) entry which is preliminary data.</text>
</comment>
<dbReference type="PANTHER" id="PTHR23513">
    <property type="entry name" value="INTEGRAL MEMBRANE EFFLUX PROTEIN-RELATED"/>
    <property type="match status" value="1"/>
</dbReference>
<dbReference type="InterPro" id="IPR011701">
    <property type="entry name" value="MFS"/>
</dbReference>
<comment type="subcellular location">
    <subcellularLocation>
        <location evidence="1">Cell membrane</location>
        <topology evidence="1">Multi-pass membrane protein</topology>
    </subcellularLocation>
</comment>
<dbReference type="EMBL" id="BAABIW010000015">
    <property type="protein sequence ID" value="GAA5027991.1"/>
    <property type="molecule type" value="Genomic_DNA"/>
</dbReference>
<evidence type="ECO:0000256" key="4">
    <source>
        <dbReference type="ARBA" id="ARBA00022989"/>
    </source>
</evidence>